<evidence type="ECO:0000259" key="4">
    <source>
        <dbReference type="Pfam" id="PF04500"/>
    </source>
</evidence>
<dbReference type="InterPro" id="IPR007588">
    <property type="entry name" value="Znf_FLYWCH"/>
</dbReference>
<accession>A0A194Q7P4</accession>
<dbReference type="EMBL" id="KQ459579">
    <property type="protein sequence ID" value="KPI99425.1"/>
    <property type="molecule type" value="Genomic_DNA"/>
</dbReference>
<protein>
    <recommendedName>
        <fullName evidence="4">FLYWCH-type domain-containing protein</fullName>
    </recommendedName>
</protein>
<reference evidence="5 6" key="1">
    <citation type="journal article" date="2015" name="Nat. Commun.">
        <title>Outbred genome sequencing and CRISPR/Cas9 gene editing in butterflies.</title>
        <authorList>
            <person name="Li X."/>
            <person name="Fan D."/>
            <person name="Zhang W."/>
            <person name="Liu G."/>
            <person name="Zhang L."/>
            <person name="Zhao L."/>
            <person name="Fang X."/>
            <person name="Chen L."/>
            <person name="Dong Y."/>
            <person name="Chen Y."/>
            <person name="Ding Y."/>
            <person name="Zhao R."/>
            <person name="Feng M."/>
            <person name="Zhu Y."/>
            <person name="Feng Y."/>
            <person name="Jiang X."/>
            <person name="Zhu D."/>
            <person name="Xiang H."/>
            <person name="Feng X."/>
            <person name="Li S."/>
            <person name="Wang J."/>
            <person name="Zhang G."/>
            <person name="Kronforst M.R."/>
            <person name="Wang W."/>
        </authorList>
    </citation>
    <scope>NUCLEOTIDE SEQUENCE [LARGE SCALE GENOMIC DNA]</scope>
    <source>
        <strain evidence="5">Ya'a_city_454_Px</strain>
        <tissue evidence="5">Whole body</tissue>
    </source>
</reference>
<dbReference type="Gene3D" id="2.20.25.240">
    <property type="match status" value="5"/>
</dbReference>
<dbReference type="AlphaFoldDB" id="A0A194Q7P4"/>
<sequence>ILFAVKFVRTASGKQICILDGFTFYCNIRNNKSDTWRCTRWSHCRARVIVRKNGQVANAQLNHCHEPPSFIILMLVKKKNGKQLAVFNGYTFYVNYILKGTIYWRCPFTRTCKSRFITDNDLNILRGNYTHTHNAPRFVILQWAKTLRGTNVLIINGHVLNCSKYFGDTVYWRCKQNRSCKANATSKLGWVIRYTDEHNHPPRGYVLKNGVLKWAKNLRGSDVLIINGHVLNFSANFGKHMYWRCKQNKTCKGKATSNLGRVIRYTDEHNHPPRRYYISDVKLVNRKNGKQMAILNGYTFYMEYKRKDKICWRCTSTRACKSRFISDHDLNLIRGNYTHAHDPPRFVIRNGLRNQYIVVRTAAASRQSCAYACLQSQGSRLTKGTGELRRARSRAECRDGGGARTVREVA</sequence>
<proteinExistence type="predicted"/>
<evidence type="ECO:0000313" key="5">
    <source>
        <dbReference type="EMBL" id="KPI99425.1"/>
    </source>
</evidence>
<evidence type="ECO:0000256" key="3">
    <source>
        <dbReference type="ARBA" id="ARBA00022833"/>
    </source>
</evidence>
<dbReference type="Pfam" id="PF04500">
    <property type="entry name" value="FLYWCH"/>
    <property type="match status" value="5"/>
</dbReference>
<feature type="domain" description="FLYWCH-type" evidence="4">
    <location>
        <begin position="76"/>
        <end position="133"/>
    </location>
</feature>
<feature type="domain" description="FLYWCH-type" evidence="4">
    <location>
        <begin position="7"/>
        <end position="65"/>
    </location>
</feature>
<keyword evidence="1" id="KW-0479">Metal-binding</keyword>
<keyword evidence="6" id="KW-1185">Reference proteome</keyword>
<gene>
    <name evidence="5" type="ORF">RR46_03790</name>
</gene>
<feature type="domain" description="FLYWCH-type" evidence="4">
    <location>
        <begin position="145"/>
        <end position="200"/>
    </location>
</feature>
<evidence type="ECO:0000256" key="1">
    <source>
        <dbReference type="ARBA" id="ARBA00022723"/>
    </source>
</evidence>
<name>A0A194Q7P4_PAPXU</name>
<feature type="domain" description="FLYWCH-type" evidence="4">
    <location>
        <begin position="217"/>
        <end position="271"/>
    </location>
</feature>
<evidence type="ECO:0000256" key="2">
    <source>
        <dbReference type="ARBA" id="ARBA00022771"/>
    </source>
</evidence>
<feature type="domain" description="FLYWCH-type" evidence="4">
    <location>
        <begin position="285"/>
        <end position="341"/>
    </location>
</feature>
<keyword evidence="2" id="KW-0863">Zinc-finger</keyword>
<keyword evidence="3" id="KW-0862">Zinc</keyword>
<dbReference type="Proteomes" id="UP000053268">
    <property type="component" value="Unassembled WGS sequence"/>
</dbReference>
<organism evidence="5 6">
    <name type="scientific">Papilio xuthus</name>
    <name type="common">Asian swallowtail butterfly</name>
    <dbReference type="NCBI Taxonomy" id="66420"/>
    <lineage>
        <taxon>Eukaryota</taxon>
        <taxon>Metazoa</taxon>
        <taxon>Ecdysozoa</taxon>
        <taxon>Arthropoda</taxon>
        <taxon>Hexapoda</taxon>
        <taxon>Insecta</taxon>
        <taxon>Pterygota</taxon>
        <taxon>Neoptera</taxon>
        <taxon>Endopterygota</taxon>
        <taxon>Lepidoptera</taxon>
        <taxon>Glossata</taxon>
        <taxon>Ditrysia</taxon>
        <taxon>Papilionoidea</taxon>
        <taxon>Papilionidae</taxon>
        <taxon>Papilioninae</taxon>
        <taxon>Papilio</taxon>
    </lineage>
</organism>
<evidence type="ECO:0000313" key="6">
    <source>
        <dbReference type="Proteomes" id="UP000053268"/>
    </source>
</evidence>
<feature type="non-terminal residue" evidence="5">
    <location>
        <position position="1"/>
    </location>
</feature>
<dbReference type="GO" id="GO:0008270">
    <property type="term" value="F:zinc ion binding"/>
    <property type="evidence" value="ECO:0007669"/>
    <property type="project" value="UniProtKB-KW"/>
</dbReference>